<keyword evidence="3" id="KW-1185">Reference proteome</keyword>
<comment type="caution">
    <text evidence="2">The sequence shown here is derived from an EMBL/GenBank/DDBJ whole genome shotgun (WGS) entry which is preliminary data.</text>
</comment>
<dbReference type="Pfam" id="PF24764">
    <property type="entry name" value="rva_4"/>
    <property type="match status" value="1"/>
</dbReference>
<evidence type="ECO:0000313" key="2">
    <source>
        <dbReference type="EMBL" id="KAK1895766.1"/>
    </source>
</evidence>
<evidence type="ECO:0000313" key="3">
    <source>
        <dbReference type="Proteomes" id="UP001228049"/>
    </source>
</evidence>
<proteinExistence type="predicted"/>
<dbReference type="EMBL" id="JASDAP010000010">
    <property type="protein sequence ID" value="KAK1895766.1"/>
    <property type="molecule type" value="Genomic_DNA"/>
</dbReference>
<sequence>MAASMHRVDSIGILSRLASLGCVVRRTYSVRGPLSLVHMDTNHKLIRYNIVLFGGVDRYSRKVMYLGASTNNRASTAYGFFLEATQRHGVPLRRKARGPLLLLPLDCLTLPSPSLLPVAKIRLLLSLYSRLSVAHLHLLSLNLILSRPEFREQKSCPNRATVISYCPKKGKNVLLMSTMHKDAVLSTREDRKPQMVLDYNGTKGGVDNLDKTREEADLSLTVCPSEEQKPLR</sequence>
<dbReference type="Proteomes" id="UP001228049">
    <property type="component" value="Unassembled WGS sequence"/>
</dbReference>
<organism evidence="2 3">
    <name type="scientific">Dissostichus eleginoides</name>
    <name type="common">Patagonian toothfish</name>
    <name type="synonym">Dissostichus amissus</name>
    <dbReference type="NCBI Taxonomy" id="100907"/>
    <lineage>
        <taxon>Eukaryota</taxon>
        <taxon>Metazoa</taxon>
        <taxon>Chordata</taxon>
        <taxon>Craniata</taxon>
        <taxon>Vertebrata</taxon>
        <taxon>Euteleostomi</taxon>
        <taxon>Actinopterygii</taxon>
        <taxon>Neopterygii</taxon>
        <taxon>Teleostei</taxon>
        <taxon>Neoteleostei</taxon>
        <taxon>Acanthomorphata</taxon>
        <taxon>Eupercaria</taxon>
        <taxon>Perciformes</taxon>
        <taxon>Notothenioidei</taxon>
        <taxon>Nototheniidae</taxon>
        <taxon>Dissostichus</taxon>
    </lineage>
</organism>
<feature type="non-terminal residue" evidence="2">
    <location>
        <position position="1"/>
    </location>
</feature>
<dbReference type="InterPro" id="IPR058913">
    <property type="entry name" value="Integrase_dom_put"/>
</dbReference>
<dbReference type="PANTHER" id="PTHR46791">
    <property type="entry name" value="EXPRESSED PROTEIN"/>
    <property type="match status" value="1"/>
</dbReference>
<gene>
    <name evidence="2" type="ORF">KUDE01_021217</name>
</gene>
<dbReference type="AlphaFoldDB" id="A0AAD9C6H9"/>
<dbReference type="PANTHER" id="PTHR46791:SF11">
    <property type="entry name" value="INTEGRASE CATALYTIC DOMAIN-CONTAINING PROTEIN"/>
    <property type="match status" value="1"/>
</dbReference>
<protein>
    <submittedName>
        <fullName evidence="2">PiggyBac transposable element-derived protein 4</fullName>
    </submittedName>
</protein>
<name>A0AAD9C6H9_DISEL</name>
<evidence type="ECO:0000259" key="1">
    <source>
        <dbReference type="Pfam" id="PF24764"/>
    </source>
</evidence>
<accession>A0AAD9C6H9</accession>
<feature type="domain" description="Integrase core" evidence="1">
    <location>
        <begin position="28"/>
        <end position="95"/>
    </location>
</feature>
<reference evidence="2" key="1">
    <citation type="submission" date="2023-04" db="EMBL/GenBank/DDBJ databases">
        <title>Chromosome-level genome of Chaenocephalus aceratus.</title>
        <authorList>
            <person name="Park H."/>
        </authorList>
    </citation>
    <scope>NUCLEOTIDE SEQUENCE</scope>
    <source>
        <strain evidence="2">DE</strain>
        <tissue evidence="2">Muscle</tissue>
    </source>
</reference>